<dbReference type="AlphaFoldDB" id="A0A6J4VD09"/>
<proteinExistence type="predicted"/>
<evidence type="ECO:0000256" key="10">
    <source>
        <dbReference type="SAM" id="Phobius"/>
    </source>
</evidence>
<feature type="transmembrane region" description="Helical" evidence="10">
    <location>
        <begin position="218"/>
        <end position="240"/>
    </location>
</feature>
<feature type="transmembrane region" description="Helical" evidence="10">
    <location>
        <begin position="141"/>
        <end position="164"/>
    </location>
</feature>
<dbReference type="EMBL" id="CADCWO010000121">
    <property type="protein sequence ID" value="CAA9575656.1"/>
    <property type="molecule type" value="Genomic_DNA"/>
</dbReference>
<reference evidence="11" key="1">
    <citation type="submission" date="2020-02" db="EMBL/GenBank/DDBJ databases">
        <authorList>
            <person name="Meier V. D."/>
        </authorList>
    </citation>
    <scope>NUCLEOTIDE SEQUENCE</scope>
    <source>
        <strain evidence="11">AVDCRST_MAG81</strain>
    </source>
</reference>
<comment type="pathway">
    <text evidence="2">Glycolipid biosynthesis; glycosylphosphatidylinositol-anchor biosynthesis.</text>
</comment>
<keyword evidence="3" id="KW-0337">GPI-anchor biosynthesis</keyword>
<keyword evidence="9 10" id="KW-0472">Membrane</keyword>
<comment type="subcellular location">
    <subcellularLocation>
        <location evidence="1">Endoplasmic reticulum membrane</location>
        <topology evidence="1">Multi-pass membrane protein</topology>
    </subcellularLocation>
</comment>
<evidence type="ECO:0000256" key="2">
    <source>
        <dbReference type="ARBA" id="ARBA00004687"/>
    </source>
</evidence>
<organism evidence="11">
    <name type="scientific">uncultured Synechococcales cyanobacterium</name>
    <dbReference type="NCBI Taxonomy" id="1936017"/>
    <lineage>
        <taxon>Bacteria</taxon>
        <taxon>Bacillati</taxon>
        <taxon>Cyanobacteriota</taxon>
        <taxon>Cyanophyceae</taxon>
        <taxon>Synechococcales</taxon>
        <taxon>environmental samples</taxon>
    </lineage>
</organism>
<feature type="transmembrane region" description="Helical" evidence="10">
    <location>
        <begin position="324"/>
        <end position="342"/>
    </location>
</feature>
<keyword evidence="6 10" id="KW-0812">Transmembrane</keyword>
<feature type="transmembrane region" description="Helical" evidence="10">
    <location>
        <begin position="9"/>
        <end position="31"/>
    </location>
</feature>
<evidence type="ECO:0000256" key="9">
    <source>
        <dbReference type="ARBA" id="ARBA00023136"/>
    </source>
</evidence>
<evidence type="ECO:0000256" key="4">
    <source>
        <dbReference type="ARBA" id="ARBA00022676"/>
    </source>
</evidence>
<keyword evidence="7" id="KW-0256">Endoplasmic reticulum</keyword>
<gene>
    <name evidence="11" type="ORF">AVDCRST_MAG81-2291</name>
</gene>
<evidence type="ECO:0000256" key="6">
    <source>
        <dbReference type="ARBA" id="ARBA00022692"/>
    </source>
</evidence>
<evidence type="ECO:0000313" key="11">
    <source>
        <dbReference type="EMBL" id="CAA9575656.1"/>
    </source>
</evidence>
<dbReference type="InterPro" id="IPR007315">
    <property type="entry name" value="PIG-V/Gpi18"/>
</dbReference>
<evidence type="ECO:0000256" key="5">
    <source>
        <dbReference type="ARBA" id="ARBA00022679"/>
    </source>
</evidence>
<keyword evidence="5" id="KW-0808">Transferase</keyword>
<keyword evidence="8 10" id="KW-1133">Transmembrane helix</keyword>
<dbReference type="GO" id="GO:0004376">
    <property type="term" value="F:GPI mannosyltransferase activity"/>
    <property type="evidence" value="ECO:0007669"/>
    <property type="project" value="InterPro"/>
</dbReference>
<dbReference type="PANTHER" id="PTHR12468">
    <property type="entry name" value="GPI MANNOSYLTRANSFERASE 2"/>
    <property type="match status" value="1"/>
</dbReference>
<protein>
    <recommendedName>
        <fullName evidence="12">Integral membrane protein</fullName>
    </recommendedName>
</protein>
<accession>A0A6J4VD09</accession>
<evidence type="ECO:0008006" key="12">
    <source>
        <dbReference type="Google" id="ProtNLM"/>
    </source>
</evidence>
<dbReference type="GO" id="GO:0006506">
    <property type="term" value="P:GPI anchor biosynthetic process"/>
    <property type="evidence" value="ECO:0007669"/>
    <property type="project" value="UniProtKB-UniPathway"/>
</dbReference>
<feature type="transmembrane region" description="Helical" evidence="10">
    <location>
        <begin position="260"/>
        <end position="290"/>
    </location>
</feature>
<dbReference type="Pfam" id="PF04188">
    <property type="entry name" value="Mannosyl_trans2"/>
    <property type="match status" value="1"/>
</dbReference>
<feature type="transmembrane region" description="Helical" evidence="10">
    <location>
        <begin position="109"/>
        <end position="129"/>
    </location>
</feature>
<keyword evidence="4" id="KW-0328">Glycosyltransferase</keyword>
<evidence type="ECO:0000256" key="7">
    <source>
        <dbReference type="ARBA" id="ARBA00022824"/>
    </source>
</evidence>
<dbReference type="GO" id="GO:0016020">
    <property type="term" value="C:membrane"/>
    <property type="evidence" value="ECO:0007669"/>
    <property type="project" value="GOC"/>
</dbReference>
<name>A0A6J4VD09_9CYAN</name>
<dbReference type="GO" id="GO:0000009">
    <property type="term" value="F:alpha-1,6-mannosyltransferase activity"/>
    <property type="evidence" value="ECO:0007669"/>
    <property type="project" value="InterPro"/>
</dbReference>
<evidence type="ECO:0000256" key="3">
    <source>
        <dbReference type="ARBA" id="ARBA00022502"/>
    </source>
</evidence>
<feature type="transmembrane region" description="Helical" evidence="10">
    <location>
        <begin position="184"/>
        <end position="206"/>
    </location>
</feature>
<feature type="transmembrane region" description="Helical" evidence="10">
    <location>
        <begin position="349"/>
        <end position="369"/>
    </location>
</feature>
<dbReference type="PANTHER" id="PTHR12468:SF2">
    <property type="entry name" value="GPI MANNOSYLTRANSFERASE 2"/>
    <property type="match status" value="1"/>
</dbReference>
<evidence type="ECO:0000256" key="8">
    <source>
        <dbReference type="ARBA" id="ARBA00022989"/>
    </source>
</evidence>
<evidence type="ECO:0000256" key="1">
    <source>
        <dbReference type="ARBA" id="ARBA00004477"/>
    </source>
</evidence>
<sequence length="372" mass="41491">MASRWTNGLIFIIFMWLLSRVVVVVAMQGVAPLLHLPPVNHSYPHLGFVPNYIPTPGWQLFAHWDGAWYKTIATSGYGFTDGKYSNIAFFPFFPLITRGVMLLGLPFEVAGTLVNNLAFLGSLLVLYHWVQERHSTETARWATAVLAWCPYSLFGTVIYTEGLFLFLSTASLQAFDNHQHLRAALWGAMASATRITGAALVPALLITAWRERRPATAYVAGLATGGGLLLFSIYCGIRFADPLAFVHVQQAWRASLGLDWLAWFRLLVDGLAFGTEFIKAIMILGGGYLLWHLRHRLSTVVVVYGFCALALILASGSLSSVDRYAYGIVSLAIALGMLLARYPRWGYATLGYFTLLLIAFSFRFAWWTWRNC</sequence>
<dbReference type="GO" id="GO:0031501">
    <property type="term" value="C:mannosyltransferase complex"/>
    <property type="evidence" value="ECO:0007669"/>
    <property type="project" value="TreeGrafter"/>
</dbReference>
<feature type="transmembrane region" description="Helical" evidence="10">
    <location>
        <begin position="297"/>
        <end position="318"/>
    </location>
</feature>
<dbReference type="UniPathway" id="UPA00196"/>